<dbReference type="Proteomes" id="UP000280792">
    <property type="component" value="Unassembled WGS sequence"/>
</dbReference>
<dbReference type="InterPro" id="IPR020097">
    <property type="entry name" value="PsdUridine_synth_TruA_a/b_dom"/>
</dbReference>
<keyword evidence="3 4" id="KW-0413">Isomerase</keyword>
<dbReference type="NCBIfam" id="TIGR00071">
    <property type="entry name" value="hisT_truA"/>
    <property type="match status" value="1"/>
</dbReference>
<dbReference type="CDD" id="cd02570">
    <property type="entry name" value="PseudoU_synth_EcTruA"/>
    <property type="match status" value="1"/>
</dbReference>
<evidence type="ECO:0000256" key="3">
    <source>
        <dbReference type="ARBA" id="ARBA00023235"/>
    </source>
</evidence>
<dbReference type="HAMAP" id="MF_00171">
    <property type="entry name" value="TruA"/>
    <property type="match status" value="1"/>
</dbReference>
<feature type="active site" description="Nucleophile" evidence="4 5">
    <location>
        <position position="68"/>
    </location>
</feature>
<feature type="binding site" evidence="4 6">
    <location>
        <position position="126"/>
    </location>
    <ligand>
        <name>substrate</name>
    </ligand>
</feature>
<dbReference type="GO" id="GO:0003723">
    <property type="term" value="F:RNA binding"/>
    <property type="evidence" value="ECO:0007669"/>
    <property type="project" value="InterPro"/>
</dbReference>
<gene>
    <name evidence="4 9" type="primary">truA</name>
    <name evidence="9" type="ORF">D0544_07535</name>
</gene>
<dbReference type="GO" id="GO:0031119">
    <property type="term" value="P:tRNA pseudouridine synthesis"/>
    <property type="evidence" value="ECO:0007669"/>
    <property type="project" value="UniProtKB-UniRule"/>
</dbReference>
<evidence type="ECO:0000256" key="5">
    <source>
        <dbReference type="PIRSR" id="PIRSR001430-1"/>
    </source>
</evidence>
<organism evidence="9 10">
    <name type="scientific">Aestuariirhabdus litorea</name>
    <dbReference type="NCBI Taxonomy" id="2528527"/>
    <lineage>
        <taxon>Bacteria</taxon>
        <taxon>Pseudomonadati</taxon>
        <taxon>Pseudomonadota</taxon>
        <taxon>Gammaproteobacteria</taxon>
        <taxon>Oceanospirillales</taxon>
        <taxon>Aestuariirhabdaceae</taxon>
        <taxon>Aestuariirhabdus</taxon>
    </lineage>
</organism>
<evidence type="ECO:0000256" key="6">
    <source>
        <dbReference type="PIRSR" id="PIRSR001430-2"/>
    </source>
</evidence>
<evidence type="ECO:0000313" key="10">
    <source>
        <dbReference type="Proteomes" id="UP000280792"/>
    </source>
</evidence>
<comment type="catalytic activity">
    <reaction evidence="4 7">
        <text>uridine(38/39/40) in tRNA = pseudouridine(38/39/40) in tRNA</text>
        <dbReference type="Rhea" id="RHEA:22376"/>
        <dbReference type="Rhea" id="RHEA-COMP:10085"/>
        <dbReference type="Rhea" id="RHEA-COMP:10087"/>
        <dbReference type="ChEBI" id="CHEBI:65314"/>
        <dbReference type="ChEBI" id="CHEBI:65315"/>
        <dbReference type="EC" id="5.4.99.12"/>
    </reaction>
</comment>
<comment type="caution">
    <text evidence="4">Lacks conserved residue(s) required for the propagation of feature annotation.</text>
</comment>
<keyword evidence="10" id="KW-1185">Reference proteome</keyword>
<dbReference type="PANTHER" id="PTHR11142:SF0">
    <property type="entry name" value="TRNA PSEUDOURIDINE SYNTHASE-LIKE 1"/>
    <property type="match status" value="1"/>
</dbReference>
<comment type="function">
    <text evidence="4">Formation of pseudouridine at positions 38, 39 and 40 in the anticodon stem and loop of transfer RNAs.</text>
</comment>
<dbReference type="RefSeq" id="WP_125015355.1">
    <property type="nucleotide sequence ID" value="NZ_QWEZ01000001.1"/>
</dbReference>
<protein>
    <recommendedName>
        <fullName evidence="4">tRNA pseudouridine synthase A</fullName>
        <ecNumber evidence="4">5.4.99.12</ecNumber>
    </recommendedName>
    <alternativeName>
        <fullName evidence="4">tRNA pseudouridine(38-40) synthase</fullName>
    </alternativeName>
    <alternativeName>
        <fullName evidence="4">tRNA pseudouridylate synthase I</fullName>
    </alternativeName>
    <alternativeName>
        <fullName evidence="4">tRNA-uridine isomerase I</fullName>
    </alternativeName>
</protein>
<dbReference type="InterPro" id="IPR020095">
    <property type="entry name" value="PsdUridine_synth_TruA_C"/>
</dbReference>
<feature type="domain" description="Pseudouridine synthase I TruA alpha/beta" evidence="8">
    <location>
        <begin position="159"/>
        <end position="261"/>
    </location>
</feature>
<dbReference type="InterPro" id="IPR020094">
    <property type="entry name" value="TruA/RsuA/RluB/E/F_N"/>
</dbReference>
<evidence type="ECO:0000256" key="2">
    <source>
        <dbReference type="ARBA" id="ARBA00022694"/>
    </source>
</evidence>
<sequence length="282" mass="31246">MSNDAVGEAESLDSASRRFAASVQYDGHAYHGWQAQRSGVASVQRHVEAALGRVADHEVTVICAGRTDSGVHASHQVIHFDSPAERTERGWTFGANANLPDDIAINWVVEIDPEFHARFSAIYRRYRYVILNQPTRPAILPRGVTWNYRPLDVARMAEAAKALVGEHDFSSYRAVGCQAKSPVRTISHLRVERFGPLIVIDVQANAFLHHMVRNIAGVLMAIGCGKEPVSWARQVLEHRDRARGGVTAPPYGLYFVDVGYPERFALPRPQPMGPMFLGALLD</sequence>
<dbReference type="InterPro" id="IPR020103">
    <property type="entry name" value="PsdUridine_synth_cat_dom_sf"/>
</dbReference>
<evidence type="ECO:0000259" key="8">
    <source>
        <dbReference type="Pfam" id="PF01416"/>
    </source>
</evidence>
<dbReference type="FunFam" id="3.30.70.580:FF:000001">
    <property type="entry name" value="tRNA pseudouridine synthase A"/>
    <property type="match status" value="1"/>
</dbReference>
<dbReference type="PANTHER" id="PTHR11142">
    <property type="entry name" value="PSEUDOURIDYLATE SYNTHASE"/>
    <property type="match status" value="1"/>
</dbReference>
<evidence type="ECO:0000256" key="4">
    <source>
        <dbReference type="HAMAP-Rule" id="MF_00171"/>
    </source>
</evidence>
<dbReference type="Gene3D" id="3.30.70.660">
    <property type="entry name" value="Pseudouridine synthase I, catalytic domain, C-terminal subdomain"/>
    <property type="match status" value="1"/>
</dbReference>
<reference evidence="9 10" key="2">
    <citation type="submission" date="2018-12" db="EMBL/GenBank/DDBJ databases">
        <title>Simiduia agarivorans gen. nov., sp. nov., a marine, agarolytic bacterium isolated from shallow coastal water from Keelung, Taiwan.</title>
        <authorList>
            <person name="Shieh W.Y."/>
        </authorList>
    </citation>
    <scope>NUCLEOTIDE SEQUENCE [LARGE SCALE GENOMIC DNA]</scope>
    <source>
        <strain evidence="9 10">GTF-13</strain>
    </source>
</reference>
<dbReference type="Gene3D" id="3.30.70.580">
    <property type="entry name" value="Pseudouridine synthase I, catalytic domain, N-terminal subdomain"/>
    <property type="match status" value="1"/>
</dbReference>
<reference evidence="9 10" key="1">
    <citation type="submission" date="2018-08" db="EMBL/GenBank/DDBJ databases">
        <authorList>
            <person name="Khan S.A."/>
        </authorList>
    </citation>
    <scope>NUCLEOTIDE SEQUENCE [LARGE SCALE GENOMIC DNA]</scope>
    <source>
        <strain evidence="9 10">GTF-13</strain>
    </source>
</reference>
<feature type="domain" description="Pseudouridine synthase I TruA alpha/beta" evidence="8">
    <location>
        <begin position="21"/>
        <end position="119"/>
    </location>
</feature>
<dbReference type="EMBL" id="QWEZ01000001">
    <property type="protein sequence ID" value="RRJ84925.1"/>
    <property type="molecule type" value="Genomic_DNA"/>
</dbReference>
<accession>A0A3P3VQC1</accession>
<evidence type="ECO:0000256" key="7">
    <source>
        <dbReference type="RuleBase" id="RU003792"/>
    </source>
</evidence>
<dbReference type="GO" id="GO:0160147">
    <property type="term" value="F:tRNA pseudouridine(38-40) synthase activity"/>
    <property type="evidence" value="ECO:0007669"/>
    <property type="project" value="UniProtKB-EC"/>
</dbReference>
<dbReference type="EC" id="5.4.99.12" evidence="4"/>
<dbReference type="InterPro" id="IPR001406">
    <property type="entry name" value="PsdUridine_synth_TruA"/>
</dbReference>
<comment type="similarity">
    <text evidence="1 4 7">Belongs to the tRNA pseudouridine synthase TruA family.</text>
</comment>
<comment type="subunit">
    <text evidence="4">Homodimer.</text>
</comment>
<comment type="caution">
    <text evidence="9">The sequence shown here is derived from an EMBL/GenBank/DDBJ whole genome shotgun (WGS) entry which is preliminary data.</text>
</comment>
<evidence type="ECO:0000256" key="1">
    <source>
        <dbReference type="ARBA" id="ARBA00009375"/>
    </source>
</evidence>
<evidence type="ECO:0000313" key="9">
    <source>
        <dbReference type="EMBL" id="RRJ84925.1"/>
    </source>
</evidence>
<dbReference type="Pfam" id="PF01416">
    <property type="entry name" value="PseudoU_synth_1"/>
    <property type="match status" value="2"/>
</dbReference>
<proteinExistence type="inferred from homology"/>
<name>A0A3P3VQC1_9GAMM</name>
<dbReference type="SUPFAM" id="SSF55120">
    <property type="entry name" value="Pseudouridine synthase"/>
    <property type="match status" value="1"/>
</dbReference>
<keyword evidence="2 4" id="KW-0819">tRNA processing</keyword>
<dbReference type="PIRSF" id="PIRSF001430">
    <property type="entry name" value="tRNA_psdUrid_synth"/>
    <property type="match status" value="1"/>
</dbReference>
<dbReference type="AlphaFoldDB" id="A0A3P3VQC1"/>